<protein>
    <submittedName>
        <fullName evidence="1">Uncharacterized protein</fullName>
    </submittedName>
</protein>
<evidence type="ECO:0000313" key="2">
    <source>
        <dbReference type="Proteomes" id="UP000663881"/>
    </source>
</evidence>
<comment type="caution">
    <text evidence="1">The sequence shown here is derived from an EMBL/GenBank/DDBJ whole genome shotgun (WGS) entry which is preliminary data.</text>
</comment>
<dbReference type="Proteomes" id="UP000663881">
    <property type="component" value="Unassembled WGS sequence"/>
</dbReference>
<dbReference type="AlphaFoldDB" id="A0A818SE93"/>
<reference evidence="1" key="1">
    <citation type="submission" date="2021-02" db="EMBL/GenBank/DDBJ databases">
        <authorList>
            <person name="Nowell W R."/>
        </authorList>
    </citation>
    <scope>NUCLEOTIDE SEQUENCE</scope>
</reference>
<feature type="non-terminal residue" evidence="1">
    <location>
        <position position="200"/>
    </location>
</feature>
<sequence>VLKLITDANETADKVFVIARQLIGNNYLDMNEITVVGVDNINTNVGENYSVSSLFEDELSNTYMADGFNIDPTTTNISFYKFREYILTFSPWCMVLASLDRLISNLPDANRTQYEAPTRISQIINDCIYSEVYIILPALLMLIFDAYQTVLYNFLIHTVRILSSNLFRQELRRFFYHLISHKQPQEKLSGTKIATTINNN</sequence>
<organism evidence="1 2">
    <name type="scientific">Adineta steineri</name>
    <dbReference type="NCBI Taxonomy" id="433720"/>
    <lineage>
        <taxon>Eukaryota</taxon>
        <taxon>Metazoa</taxon>
        <taxon>Spiralia</taxon>
        <taxon>Gnathifera</taxon>
        <taxon>Rotifera</taxon>
        <taxon>Eurotatoria</taxon>
        <taxon>Bdelloidea</taxon>
        <taxon>Adinetida</taxon>
        <taxon>Adinetidae</taxon>
        <taxon>Adineta</taxon>
    </lineage>
</organism>
<proteinExistence type="predicted"/>
<name>A0A818SE93_9BILA</name>
<gene>
    <name evidence="1" type="ORF">OKA104_LOCUS10471</name>
</gene>
<dbReference type="EMBL" id="CAJOAY010000465">
    <property type="protein sequence ID" value="CAF3671537.1"/>
    <property type="molecule type" value="Genomic_DNA"/>
</dbReference>
<accession>A0A818SE93</accession>
<evidence type="ECO:0000313" key="1">
    <source>
        <dbReference type="EMBL" id="CAF3671537.1"/>
    </source>
</evidence>